<evidence type="ECO:0000313" key="2">
    <source>
        <dbReference type="Proteomes" id="UP000037069"/>
    </source>
</evidence>
<evidence type="ECO:0000313" key="1">
    <source>
        <dbReference type="EMBL" id="KNC30055.1"/>
    </source>
</evidence>
<proteinExistence type="predicted"/>
<evidence type="ECO:0008006" key="3">
    <source>
        <dbReference type="Google" id="ProtNLM"/>
    </source>
</evidence>
<gene>
    <name evidence="1" type="ORF">FF38_06223</name>
</gene>
<organism evidence="1 2">
    <name type="scientific">Lucilia cuprina</name>
    <name type="common">Green bottle fly</name>
    <name type="synonym">Australian sheep blowfly</name>
    <dbReference type="NCBI Taxonomy" id="7375"/>
    <lineage>
        <taxon>Eukaryota</taxon>
        <taxon>Metazoa</taxon>
        <taxon>Ecdysozoa</taxon>
        <taxon>Arthropoda</taxon>
        <taxon>Hexapoda</taxon>
        <taxon>Insecta</taxon>
        <taxon>Pterygota</taxon>
        <taxon>Neoptera</taxon>
        <taxon>Endopterygota</taxon>
        <taxon>Diptera</taxon>
        <taxon>Brachycera</taxon>
        <taxon>Muscomorpha</taxon>
        <taxon>Oestroidea</taxon>
        <taxon>Calliphoridae</taxon>
        <taxon>Luciliinae</taxon>
        <taxon>Lucilia</taxon>
    </lineage>
</organism>
<comment type="caution">
    <text evidence="1">The sequence shown here is derived from an EMBL/GenBank/DDBJ whole genome shotgun (WGS) entry which is preliminary data.</text>
</comment>
<protein>
    <recommendedName>
        <fullName evidence="3">Regulatory protein zeste</fullName>
    </recommendedName>
</protein>
<dbReference type="Proteomes" id="UP000037069">
    <property type="component" value="Unassembled WGS sequence"/>
</dbReference>
<keyword evidence="2" id="KW-1185">Reference proteome</keyword>
<name>A0A0L0CCT0_LUCCU</name>
<sequence length="83" mass="9304">MSNIKTLGTPAREIEGWMKVWADMKTSVKQKLMHNKIESRATEGGNFNQKVLTQLEGSVARLLQMDTIRPEGQTFGISNIPTN</sequence>
<dbReference type="AlphaFoldDB" id="A0A0L0CCT0"/>
<accession>A0A0L0CCT0</accession>
<reference evidence="1 2" key="1">
    <citation type="journal article" date="2015" name="Nat. Commun.">
        <title>Lucilia cuprina genome unlocks parasitic fly biology to underpin future interventions.</title>
        <authorList>
            <person name="Anstead C.A."/>
            <person name="Korhonen P.K."/>
            <person name="Young N.D."/>
            <person name="Hall R.S."/>
            <person name="Jex A.R."/>
            <person name="Murali S.C."/>
            <person name="Hughes D.S."/>
            <person name="Lee S.F."/>
            <person name="Perry T."/>
            <person name="Stroehlein A.J."/>
            <person name="Ansell B.R."/>
            <person name="Breugelmans B."/>
            <person name="Hofmann A."/>
            <person name="Qu J."/>
            <person name="Dugan S."/>
            <person name="Lee S.L."/>
            <person name="Chao H."/>
            <person name="Dinh H."/>
            <person name="Han Y."/>
            <person name="Doddapaneni H.V."/>
            <person name="Worley K.C."/>
            <person name="Muzny D.M."/>
            <person name="Ioannidis P."/>
            <person name="Waterhouse R.M."/>
            <person name="Zdobnov E.M."/>
            <person name="James P.J."/>
            <person name="Bagnall N.H."/>
            <person name="Kotze A.C."/>
            <person name="Gibbs R.A."/>
            <person name="Richards S."/>
            <person name="Batterham P."/>
            <person name="Gasser R.B."/>
        </authorList>
    </citation>
    <scope>NUCLEOTIDE SEQUENCE [LARGE SCALE GENOMIC DNA]</scope>
    <source>
        <strain evidence="1 2">LS</strain>
        <tissue evidence="1">Full body</tissue>
    </source>
</reference>
<dbReference type="EMBL" id="JRES01000578">
    <property type="protein sequence ID" value="KNC30055.1"/>
    <property type="molecule type" value="Genomic_DNA"/>
</dbReference>